<keyword evidence="5" id="KW-0742">SOS response</keyword>
<dbReference type="PANTHER" id="PTHR11076:SF34">
    <property type="entry name" value="PROTEIN UMUC"/>
    <property type="match status" value="1"/>
</dbReference>
<dbReference type="GO" id="GO:0042276">
    <property type="term" value="P:error-prone translesion synthesis"/>
    <property type="evidence" value="ECO:0007669"/>
    <property type="project" value="TreeGrafter"/>
</dbReference>
<evidence type="ECO:0000313" key="8">
    <source>
        <dbReference type="Proteomes" id="UP000243924"/>
    </source>
</evidence>
<evidence type="ECO:0000256" key="4">
    <source>
        <dbReference type="ARBA" id="ARBA00023204"/>
    </source>
</evidence>
<evidence type="ECO:0000256" key="3">
    <source>
        <dbReference type="ARBA" id="ARBA00023199"/>
    </source>
</evidence>
<dbReference type="GO" id="GO:0005829">
    <property type="term" value="C:cytosol"/>
    <property type="evidence" value="ECO:0007669"/>
    <property type="project" value="TreeGrafter"/>
</dbReference>
<evidence type="ECO:0000259" key="6">
    <source>
        <dbReference type="PROSITE" id="PS50173"/>
    </source>
</evidence>
<dbReference type="Pfam" id="PF13438">
    <property type="entry name" value="DUF4113"/>
    <property type="match status" value="1"/>
</dbReference>
<gene>
    <name evidence="7" type="ORF">SAMN05216210_0468</name>
</gene>
<dbReference type="GO" id="GO:0003684">
    <property type="term" value="F:damaged DNA binding"/>
    <property type="evidence" value="ECO:0007669"/>
    <property type="project" value="InterPro"/>
</dbReference>
<name>A0A1H2E909_9GAMM</name>
<keyword evidence="4" id="KW-0234">DNA repair</keyword>
<dbReference type="NCBIfam" id="NF002955">
    <property type="entry name" value="PRK03609.1"/>
    <property type="match status" value="1"/>
</dbReference>
<dbReference type="EMBL" id="LT629787">
    <property type="protein sequence ID" value="SDT91580.1"/>
    <property type="molecule type" value="Genomic_DNA"/>
</dbReference>
<keyword evidence="3" id="KW-0741">SOS mutagenesis</keyword>
<protein>
    <submittedName>
        <fullName evidence="7">DNA polymerase V</fullName>
    </submittedName>
</protein>
<dbReference type="SUPFAM" id="SSF56672">
    <property type="entry name" value="DNA/RNA polymerases"/>
    <property type="match status" value="1"/>
</dbReference>
<proteinExistence type="inferred from homology"/>
<dbReference type="Proteomes" id="UP000243924">
    <property type="component" value="Chromosome I"/>
</dbReference>
<evidence type="ECO:0000256" key="2">
    <source>
        <dbReference type="ARBA" id="ARBA00022763"/>
    </source>
</evidence>
<dbReference type="CDD" id="cd01700">
    <property type="entry name" value="PolY_Pol_V_umuC"/>
    <property type="match status" value="1"/>
</dbReference>
<reference evidence="8" key="1">
    <citation type="submission" date="2016-10" db="EMBL/GenBank/DDBJ databases">
        <authorList>
            <person name="Varghese N."/>
            <person name="Submissions S."/>
        </authorList>
    </citation>
    <scope>NUCLEOTIDE SEQUENCE [LARGE SCALE GENOMIC DNA]</scope>
    <source>
        <strain evidence="8">CECT 8338</strain>
    </source>
</reference>
<dbReference type="STRING" id="1434072.SAMN05216210_0468"/>
<keyword evidence="8" id="KW-1185">Reference proteome</keyword>
<dbReference type="InterPro" id="IPR050116">
    <property type="entry name" value="DNA_polymerase-Y"/>
</dbReference>
<dbReference type="InterPro" id="IPR025188">
    <property type="entry name" value="DUF4113"/>
</dbReference>
<organism evidence="7 8">
    <name type="scientific">Halopseudomonas salegens</name>
    <dbReference type="NCBI Taxonomy" id="1434072"/>
    <lineage>
        <taxon>Bacteria</taxon>
        <taxon>Pseudomonadati</taxon>
        <taxon>Pseudomonadota</taxon>
        <taxon>Gammaproteobacteria</taxon>
        <taxon>Pseudomonadales</taxon>
        <taxon>Pseudomonadaceae</taxon>
        <taxon>Halopseudomonas</taxon>
    </lineage>
</organism>
<dbReference type="InterPro" id="IPR043128">
    <property type="entry name" value="Rev_trsase/Diguanyl_cyclase"/>
</dbReference>
<dbReference type="GO" id="GO:0006281">
    <property type="term" value="P:DNA repair"/>
    <property type="evidence" value="ECO:0007669"/>
    <property type="project" value="UniProtKB-KW"/>
</dbReference>
<dbReference type="Pfam" id="PF11799">
    <property type="entry name" value="IMS_C"/>
    <property type="match status" value="1"/>
</dbReference>
<dbReference type="InterPro" id="IPR017961">
    <property type="entry name" value="DNA_pol_Y-fam_little_finger"/>
</dbReference>
<sequence length="423" mass="47384">MGKPLYALVDCNNFYVSCERLFRPDLRQRPIVVLSNNDGCVVSRSDEAKALGIAMGVPLFQVQDAIRSHGIEVFSSNYALYADLSDRVMNTLAATVPAIERYSIDESFLDISGLGEEHDLQHWAVELKAQVLQHTGIPVSIGLAPSKTLAKLANWASKRWPQTGGVVDLRDPIRQRKLLALAPVEQVWGVGRRLSQRLRLLGIEQAGDLASHDQRLLKRSFNSVLQRTARELAGEACFPLEDGPERKKMIASTRSFSSRVYQQAGLAEAITLYTSRAAEKLRAQQSLCQVLHLFIRTGAYDGAQAQRQQITLELPYPTADTRDLVQQALHGLRQIYRPGTGYAKAGVILMELIEPGQYTPDLFKPQPRRGSDELMAVMDRINHYQGRGSIRIGRLPANPAWRMRQAFKSPAYTTQWKDLPRAR</sequence>
<dbReference type="Gene3D" id="3.40.1170.60">
    <property type="match status" value="1"/>
</dbReference>
<dbReference type="OrthoDB" id="9808813at2"/>
<dbReference type="GO" id="GO:0003887">
    <property type="term" value="F:DNA-directed DNA polymerase activity"/>
    <property type="evidence" value="ECO:0007669"/>
    <property type="project" value="TreeGrafter"/>
</dbReference>
<keyword evidence="2" id="KW-0227">DNA damage</keyword>
<dbReference type="Gene3D" id="3.30.70.270">
    <property type="match status" value="1"/>
</dbReference>
<dbReference type="InterPro" id="IPR001126">
    <property type="entry name" value="UmuC"/>
</dbReference>
<dbReference type="Pfam" id="PF00817">
    <property type="entry name" value="IMS"/>
    <property type="match status" value="1"/>
</dbReference>
<dbReference type="InterPro" id="IPR043502">
    <property type="entry name" value="DNA/RNA_pol_sf"/>
</dbReference>
<comment type="similarity">
    <text evidence="1">Belongs to the DNA polymerase type-Y family.</text>
</comment>
<evidence type="ECO:0000313" key="7">
    <source>
        <dbReference type="EMBL" id="SDT91580.1"/>
    </source>
</evidence>
<dbReference type="PANTHER" id="PTHR11076">
    <property type="entry name" value="DNA REPAIR POLYMERASE UMUC / TRANSFERASE FAMILY MEMBER"/>
    <property type="match status" value="1"/>
</dbReference>
<dbReference type="GO" id="GO:0009432">
    <property type="term" value="P:SOS response"/>
    <property type="evidence" value="ECO:0007669"/>
    <property type="project" value="UniProtKB-KW"/>
</dbReference>
<dbReference type="AlphaFoldDB" id="A0A1H2E909"/>
<evidence type="ECO:0000256" key="1">
    <source>
        <dbReference type="ARBA" id="ARBA00010945"/>
    </source>
</evidence>
<feature type="domain" description="UmuC" evidence="6">
    <location>
        <begin position="6"/>
        <end position="191"/>
    </location>
</feature>
<dbReference type="PROSITE" id="PS50173">
    <property type="entry name" value="UMUC"/>
    <property type="match status" value="1"/>
</dbReference>
<dbReference type="RefSeq" id="WP_092383747.1">
    <property type="nucleotide sequence ID" value="NZ_LT629787.1"/>
</dbReference>
<accession>A0A1H2E909</accession>
<dbReference type="Gene3D" id="1.10.150.20">
    <property type="entry name" value="5' to 3' exonuclease, C-terminal subdomain"/>
    <property type="match status" value="1"/>
</dbReference>
<evidence type="ECO:0000256" key="5">
    <source>
        <dbReference type="ARBA" id="ARBA00023236"/>
    </source>
</evidence>